<dbReference type="GO" id="GO:0009236">
    <property type="term" value="P:cobalamin biosynthetic process"/>
    <property type="evidence" value="ECO:0007669"/>
    <property type="project" value="UniProtKB-UniRule"/>
</dbReference>
<dbReference type="SUPFAM" id="SSF52317">
    <property type="entry name" value="Class I glutamine amidotransferase-like"/>
    <property type="match status" value="1"/>
</dbReference>
<comment type="caution">
    <text evidence="11">The sequence shown here is derived from an EMBL/GenBank/DDBJ whole genome shotgun (WGS) entry which is preliminary data.</text>
</comment>
<dbReference type="SUPFAM" id="SSF52540">
    <property type="entry name" value="P-loop containing nucleoside triphosphate hydrolases"/>
    <property type="match status" value="1"/>
</dbReference>
<evidence type="ECO:0000313" key="11">
    <source>
        <dbReference type="EMBL" id="ETW98667.1"/>
    </source>
</evidence>
<dbReference type="CDD" id="cd05388">
    <property type="entry name" value="CobB_N"/>
    <property type="match status" value="1"/>
</dbReference>
<dbReference type="PATRIC" id="fig|1429438.4.peg.3490"/>
<dbReference type="InterPro" id="IPR029062">
    <property type="entry name" value="Class_I_gatase-like"/>
</dbReference>
<keyword evidence="4 8" id="KW-0547">Nucleotide-binding</keyword>
<evidence type="ECO:0000256" key="3">
    <source>
        <dbReference type="ARBA" id="ARBA00022598"/>
    </source>
</evidence>
<dbReference type="InterPro" id="IPR011698">
    <property type="entry name" value="GATase_3"/>
</dbReference>
<dbReference type="Pfam" id="PF01656">
    <property type="entry name" value="CbiA"/>
    <property type="match status" value="1"/>
</dbReference>
<comment type="function">
    <text evidence="8">Catalyzes the ATP-dependent amidation of the two carboxylate groups at positions a and c of cobyrinate, using either L-glutamine or ammonia as the nitrogen source.</text>
</comment>
<comment type="miscellaneous">
    <text evidence="8">The a and c carboxylates of cobyrinate are activated for nucleophilic attack via formation of a phosphorylated intermediate by ATP. CbiA catalyzes first the amidation of the c-carboxylate, and then that of the a-carboxylate.</text>
</comment>
<dbReference type="InterPro" id="IPR004484">
    <property type="entry name" value="CbiA/CobB_synth"/>
</dbReference>
<keyword evidence="12" id="KW-1185">Reference proteome</keyword>
<comment type="pathway">
    <text evidence="8">Cofactor biosynthesis; adenosylcobalamin biosynthesis; cob(II)yrinate a,c-diamide from sirohydrochlorin (anaerobic route): step 10/10.</text>
</comment>
<evidence type="ECO:0000256" key="5">
    <source>
        <dbReference type="ARBA" id="ARBA00022840"/>
    </source>
</evidence>
<gene>
    <name evidence="8" type="primary">cbiA</name>
    <name evidence="11" type="ORF">ETSY1_17840</name>
</gene>
<dbReference type="HAMAP" id="MF_00027">
    <property type="entry name" value="CobB_CbiA"/>
    <property type="match status" value="1"/>
</dbReference>
<dbReference type="PROSITE" id="PS51274">
    <property type="entry name" value="GATASE_COBBQ"/>
    <property type="match status" value="1"/>
</dbReference>
<dbReference type="InterPro" id="IPR027417">
    <property type="entry name" value="P-loop_NTPase"/>
</dbReference>
<accession>W4LL06</accession>
<sequence>MSEAEASHRPRLVIAAPHSHAGKTTITLALMATLSRRGLRVAPFKVGPDYIDPQLHRRAAGRASYNLDTYLVQPDRVQATFARAARGADIAMIEGVMGLFDGSSPTSRVGSTAEVASLLQAPIVLVVDASGMAASVGALVRGFRTYDPEAWVAGVILNRLGGEGHYRYLLPALEQEGVEVLGYLPKQLDVEIPERHLGLLPASEEDRVTPLLDRLSDLVEQYIDLDRTIALARTAPALALQDATGLLAPSSAPHARIAWAQDEVFHFTYQENLDLLSAAGVDIVMFSPLRDAALPENIDAIWLGGGFPELHAKALAANAPMREAIRTGGENGLPIYAECGGFMYLCEWLEDQQGRRYPQVGLISGGTRMTDRLQQFGYAEATFLHDTLLGPAGTTVRGHRFHYSVYEPGEAPLDCAYRITRNRTGESQLEGFRHRNVLATYFHVHLGSQPGMAGHFADFCGRRNYRIPQSLSRSRSHQVPFPGLGTQLL</sequence>
<keyword evidence="6 8" id="KW-0460">Magnesium</keyword>
<dbReference type="Proteomes" id="UP000019141">
    <property type="component" value="Unassembled WGS sequence"/>
</dbReference>
<dbReference type="AlphaFoldDB" id="W4LL06"/>
<keyword evidence="2 8" id="KW-0169">Cobalamin biosynthesis</keyword>
<keyword evidence="5 8" id="KW-0067">ATP-binding</keyword>
<comment type="cofactor">
    <cofactor evidence="1 8">
        <name>Mg(2+)</name>
        <dbReference type="ChEBI" id="CHEBI:18420"/>
    </cofactor>
</comment>
<feature type="domain" description="CobQ/CobB/MinD/ParA nucleotide binding" evidence="9">
    <location>
        <begin position="12"/>
        <end position="197"/>
    </location>
</feature>
<dbReference type="Pfam" id="PF07685">
    <property type="entry name" value="GATase_3"/>
    <property type="match status" value="1"/>
</dbReference>
<keyword evidence="3 8" id="KW-0436">Ligase</keyword>
<reference evidence="11 12" key="1">
    <citation type="journal article" date="2014" name="Nature">
        <title>An environmental bacterial taxon with a large and distinct metabolic repertoire.</title>
        <authorList>
            <person name="Wilson M.C."/>
            <person name="Mori T."/>
            <person name="Ruckert C."/>
            <person name="Uria A.R."/>
            <person name="Helf M.J."/>
            <person name="Takada K."/>
            <person name="Gernert C."/>
            <person name="Steffens U.A."/>
            <person name="Heycke N."/>
            <person name="Schmitt S."/>
            <person name="Rinke C."/>
            <person name="Helfrich E.J."/>
            <person name="Brachmann A.O."/>
            <person name="Gurgui C."/>
            <person name="Wakimoto T."/>
            <person name="Kracht M."/>
            <person name="Crusemann M."/>
            <person name="Hentschel U."/>
            <person name="Abe I."/>
            <person name="Matsunaga S."/>
            <person name="Kalinowski J."/>
            <person name="Takeyama H."/>
            <person name="Piel J."/>
        </authorList>
    </citation>
    <scope>NUCLEOTIDE SEQUENCE [LARGE SCALE GENOMIC DNA]</scope>
    <source>
        <strain evidence="12">TSY1</strain>
    </source>
</reference>
<dbReference type="PANTHER" id="PTHR43873:SF1">
    <property type="entry name" value="COBYRINATE A,C-DIAMIDE SYNTHASE"/>
    <property type="match status" value="1"/>
</dbReference>
<evidence type="ECO:0000259" key="9">
    <source>
        <dbReference type="Pfam" id="PF01656"/>
    </source>
</evidence>
<dbReference type="InterPro" id="IPR002586">
    <property type="entry name" value="CobQ/CobB/MinD/ParA_Nub-bd_dom"/>
</dbReference>
<feature type="domain" description="CobB/CobQ-like glutamine amidotransferase" evidence="10">
    <location>
        <begin position="256"/>
        <end position="449"/>
    </location>
</feature>
<dbReference type="HOGENOM" id="CLU_022752_2_0_7"/>
<keyword evidence="7 8" id="KW-0315">Glutamine amidotransferase</keyword>
<dbReference type="NCBIfam" id="NF002204">
    <property type="entry name" value="PRK01077.1"/>
    <property type="match status" value="1"/>
</dbReference>
<evidence type="ECO:0000256" key="2">
    <source>
        <dbReference type="ARBA" id="ARBA00022573"/>
    </source>
</evidence>
<dbReference type="GO" id="GO:0005524">
    <property type="term" value="F:ATP binding"/>
    <property type="evidence" value="ECO:0007669"/>
    <property type="project" value="UniProtKB-UniRule"/>
</dbReference>
<name>W4LL06_ENTF1</name>
<dbReference type="PANTHER" id="PTHR43873">
    <property type="entry name" value="COBYRINATE A,C-DIAMIDE SYNTHASE"/>
    <property type="match status" value="1"/>
</dbReference>
<evidence type="ECO:0000256" key="6">
    <source>
        <dbReference type="ARBA" id="ARBA00022842"/>
    </source>
</evidence>
<dbReference type="NCBIfam" id="TIGR00379">
    <property type="entry name" value="cobB"/>
    <property type="match status" value="1"/>
</dbReference>
<feature type="active site" description="Nucleophile" evidence="8">
    <location>
        <position position="339"/>
    </location>
</feature>
<dbReference type="Gene3D" id="3.40.50.300">
    <property type="entry name" value="P-loop containing nucleotide triphosphate hydrolases"/>
    <property type="match status" value="1"/>
</dbReference>
<comment type="catalytic activity">
    <reaction evidence="8">
        <text>cob(II)yrinate + 2 L-glutamine + 2 ATP + 2 H2O = cob(II)yrinate a,c diamide + 2 L-glutamate + 2 ADP + 2 phosphate + 2 H(+)</text>
        <dbReference type="Rhea" id="RHEA:26289"/>
        <dbReference type="ChEBI" id="CHEBI:15377"/>
        <dbReference type="ChEBI" id="CHEBI:15378"/>
        <dbReference type="ChEBI" id="CHEBI:29985"/>
        <dbReference type="ChEBI" id="CHEBI:30616"/>
        <dbReference type="ChEBI" id="CHEBI:43474"/>
        <dbReference type="ChEBI" id="CHEBI:58359"/>
        <dbReference type="ChEBI" id="CHEBI:58537"/>
        <dbReference type="ChEBI" id="CHEBI:58894"/>
        <dbReference type="ChEBI" id="CHEBI:456216"/>
        <dbReference type="EC" id="6.3.5.11"/>
    </reaction>
</comment>
<organism evidence="11 12">
    <name type="scientific">Entotheonella factor</name>
    <dbReference type="NCBI Taxonomy" id="1429438"/>
    <lineage>
        <taxon>Bacteria</taxon>
        <taxon>Pseudomonadati</taxon>
        <taxon>Nitrospinota/Tectimicrobiota group</taxon>
        <taxon>Candidatus Tectimicrobiota</taxon>
        <taxon>Candidatus Entotheonellia</taxon>
        <taxon>Candidatus Entotheonellales</taxon>
        <taxon>Candidatus Entotheonellaceae</taxon>
        <taxon>Candidatus Entotheonella</taxon>
    </lineage>
</organism>
<evidence type="ECO:0000313" key="12">
    <source>
        <dbReference type="Proteomes" id="UP000019141"/>
    </source>
</evidence>
<dbReference type="CDD" id="cd03130">
    <property type="entry name" value="GATase1_CobB"/>
    <property type="match status" value="1"/>
</dbReference>
<evidence type="ECO:0000256" key="8">
    <source>
        <dbReference type="HAMAP-Rule" id="MF_00027"/>
    </source>
</evidence>
<feature type="site" description="Increases nucleophilicity of active site Cys" evidence="8">
    <location>
        <position position="443"/>
    </location>
</feature>
<dbReference type="UniPathway" id="UPA00148">
    <property type="reaction ID" value="UER00231"/>
</dbReference>
<evidence type="ECO:0000256" key="7">
    <source>
        <dbReference type="ARBA" id="ARBA00022962"/>
    </source>
</evidence>
<evidence type="ECO:0000256" key="1">
    <source>
        <dbReference type="ARBA" id="ARBA00001946"/>
    </source>
</evidence>
<dbReference type="EMBL" id="AZHW01000532">
    <property type="protein sequence ID" value="ETW98667.1"/>
    <property type="molecule type" value="Genomic_DNA"/>
</dbReference>
<dbReference type="EC" id="6.3.5.11" evidence="8"/>
<comment type="similarity">
    <text evidence="8">Belongs to the CobB/CbiA family.</text>
</comment>
<proteinExistence type="inferred from homology"/>
<comment type="domain">
    <text evidence="8">Comprises of two domains. The C-terminal domain contains the binding site for glutamine and catalyzes the hydrolysis of this substrate to glutamate and ammonia. The N-terminal domain is anticipated to bind ATP and cobyrinate and catalyzes the ultimate synthesis of the diamide product. The ammonia produced via the glutaminase domain is probably translocated to the adjacent domain via a molecular tunnel, where it reacts with an activated intermediate.</text>
</comment>
<dbReference type="GO" id="GO:0042242">
    <property type="term" value="F:cobyrinic acid a,c-diamide synthase activity"/>
    <property type="evidence" value="ECO:0007669"/>
    <property type="project" value="UniProtKB-UniRule"/>
</dbReference>
<evidence type="ECO:0000259" key="10">
    <source>
        <dbReference type="Pfam" id="PF07685"/>
    </source>
</evidence>
<evidence type="ECO:0000256" key="4">
    <source>
        <dbReference type="ARBA" id="ARBA00022741"/>
    </source>
</evidence>
<protein>
    <recommendedName>
        <fullName evidence="8">Cobyrinate a,c-diamide synthase</fullName>
        <ecNumber evidence="8">6.3.5.11</ecNumber>
    </recommendedName>
    <alternativeName>
        <fullName evidence="8">Cobyrinic acid a,c-diamide synthetase</fullName>
    </alternativeName>
</protein>
<dbReference type="Gene3D" id="3.40.50.880">
    <property type="match status" value="1"/>
</dbReference>